<dbReference type="GO" id="GO:0004455">
    <property type="term" value="F:ketol-acid reductoisomerase activity"/>
    <property type="evidence" value="ECO:0007669"/>
    <property type="project" value="UniProtKB-EC"/>
</dbReference>
<feature type="compositionally biased region" description="Basic residues" evidence="1">
    <location>
        <begin position="193"/>
        <end position="203"/>
    </location>
</feature>
<feature type="compositionally biased region" description="Basic residues" evidence="1">
    <location>
        <begin position="108"/>
        <end position="126"/>
    </location>
</feature>
<feature type="non-terminal residue" evidence="2">
    <location>
        <position position="333"/>
    </location>
</feature>
<keyword evidence="2" id="KW-0560">Oxidoreductase</keyword>
<reference evidence="2" key="1">
    <citation type="submission" date="2020-02" db="EMBL/GenBank/DDBJ databases">
        <authorList>
            <person name="Meier V. D."/>
        </authorList>
    </citation>
    <scope>NUCLEOTIDE SEQUENCE</scope>
    <source>
        <strain evidence="2">AVDCRST_MAG16</strain>
    </source>
</reference>
<feature type="non-terminal residue" evidence="2">
    <location>
        <position position="1"/>
    </location>
</feature>
<organism evidence="2">
    <name type="scientific">uncultured Frankineae bacterium</name>
    <dbReference type="NCBI Taxonomy" id="437475"/>
    <lineage>
        <taxon>Bacteria</taxon>
        <taxon>Bacillati</taxon>
        <taxon>Actinomycetota</taxon>
        <taxon>Actinomycetes</taxon>
        <taxon>Frankiales</taxon>
        <taxon>environmental samples</taxon>
    </lineage>
</organism>
<feature type="compositionally biased region" description="Basic residues" evidence="1">
    <location>
        <begin position="1"/>
        <end position="13"/>
    </location>
</feature>
<feature type="compositionally biased region" description="Basic and acidic residues" evidence="1">
    <location>
        <begin position="179"/>
        <end position="192"/>
    </location>
</feature>
<dbReference type="EMBL" id="CADCUE010000119">
    <property type="protein sequence ID" value="CAA9332925.1"/>
    <property type="molecule type" value="Genomic_DNA"/>
</dbReference>
<gene>
    <name evidence="2" type="ORF">AVDCRST_MAG16-1347</name>
</gene>
<dbReference type="EC" id="1.1.1.86" evidence="2"/>
<protein>
    <submittedName>
        <fullName evidence="2">Ketol-acid reductoisomerase (NADP(+))</fullName>
        <ecNumber evidence="2">1.1.1.86</ecNumber>
    </submittedName>
</protein>
<feature type="region of interest" description="Disordered" evidence="1">
    <location>
        <begin position="1"/>
        <end position="222"/>
    </location>
</feature>
<feature type="compositionally biased region" description="Basic residues" evidence="1">
    <location>
        <begin position="285"/>
        <end position="297"/>
    </location>
</feature>
<feature type="compositionally biased region" description="Basic residues" evidence="1">
    <location>
        <begin position="139"/>
        <end position="149"/>
    </location>
</feature>
<evidence type="ECO:0000256" key="1">
    <source>
        <dbReference type="SAM" id="MobiDB-lite"/>
    </source>
</evidence>
<feature type="compositionally biased region" description="Basic and acidic residues" evidence="1">
    <location>
        <begin position="312"/>
        <end position="333"/>
    </location>
</feature>
<dbReference type="AlphaFoldDB" id="A0A6J4LI30"/>
<feature type="region of interest" description="Disordered" evidence="1">
    <location>
        <begin position="263"/>
        <end position="333"/>
    </location>
</feature>
<dbReference type="GO" id="GO:0016853">
    <property type="term" value="F:isomerase activity"/>
    <property type="evidence" value="ECO:0007669"/>
    <property type="project" value="UniProtKB-KW"/>
</dbReference>
<evidence type="ECO:0000313" key="2">
    <source>
        <dbReference type="EMBL" id="CAA9332925.1"/>
    </source>
</evidence>
<accession>A0A6J4LI30</accession>
<proteinExistence type="predicted"/>
<name>A0A6J4LI30_9ACTN</name>
<feature type="compositionally biased region" description="Basic residues" evidence="1">
    <location>
        <begin position="169"/>
        <end position="178"/>
    </location>
</feature>
<feature type="compositionally biased region" description="Basic residues" evidence="1">
    <location>
        <begin position="84"/>
        <end position="95"/>
    </location>
</feature>
<feature type="compositionally biased region" description="Low complexity" evidence="1">
    <location>
        <begin position="23"/>
        <end position="37"/>
    </location>
</feature>
<feature type="compositionally biased region" description="Basic residues" evidence="1">
    <location>
        <begin position="38"/>
        <end position="47"/>
    </location>
</feature>
<keyword evidence="2" id="KW-0413">Isomerase</keyword>
<sequence>GRDLLRRRRRPRPHREQEGGRPGLRQPGPRARAVAARLRGRRPRRSARGQQEPRQGRAGGPAGRHARRGGGRGRRDHDPGSGHRAAHAVRGRRGAAPRGRERAVLRARPQHPLRAHHAAGRRRRRDGRAQGTGPPRAPAVRRRPRRPLPGRRGAGRLGAGAGAGAVVRQGHRRHQGRRAAHDLHRGDRDRPVRRAGRALRRRVGAGDGRLRGPHRGGLPARGGVLRVPARAQADRRPDVRGRHRQDALVGLRHGRVRRLRLRAAHHHARRQAGDGAGARRDQGRHLRQAPHRGRRERRQGAGGVPRHRRRPPDREGRRPAAADDGLDRRRGGV</sequence>